<organism evidence="7 8">
    <name type="scientific">Dawidia soli</name>
    <dbReference type="NCBI Taxonomy" id="2782352"/>
    <lineage>
        <taxon>Bacteria</taxon>
        <taxon>Pseudomonadati</taxon>
        <taxon>Bacteroidota</taxon>
        <taxon>Cytophagia</taxon>
        <taxon>Cytophagales</taxon>
        <taxon>Chryseotaleaceae</taxon>
        <taxon>Dawidia</taxon>
    </lineage>
</organism>
<dbReference type="Pfam" id="PF07291">
    <property type="entry name" value="MauE"/>
    <property type="match status" value="1"/>
</dbReference>
<evidence type="ECO:0000256" key="5">
    <source>
        <dbReference type="SAM" id="Phobius"/>
    </source>
</evidence>
<accession>A0AAP2GEE7</accession>
<evidence type="ECO:0000256" key="1">
    <source>
        <dbReference type="ARBA" id="ARBA00004141"/>
    </source>
</evidence>
<dbReference type="InterPro" id="IPR009908">
    <property type="entry name" value="Methylamine_util_MauE"/>
</dbReference>
<feature type="transmembrane region" description="Helical" evidence="5">
    <location>
        <begin position="45"/>
        <end position="66"/>
    </location>
</feature>
<feature type="transmembrane region" description="Helical" evidence="5">
    <location>
        <begin position="73"/>
        <end position="95"/>
    </location>
</feature>
<evidence type="ECO:0000259" key="6">
    <source>
        <dbReference type="Pfam" id="PF07291"/>
    </source>
</evidence>
<keyword evidence="4 5" id="KW-0472">Membrane</keyword>
<protein>
    <recommendedName>
        <fullName evidence="6">Methylamine utilisation protein MauE domain-containing protein</fullName>
    </recommendedName>
</protein>
<feature type="transmembrane region" description="Helical" evidence="5">
    <location>
        <begin position="115"/>
        <end position="133"/>
    </location>
</feature>
<evidence type="ECO:0000313" key="7">
    <source>
        <dbReference type="EMBL" id="MBT1688294.1"/>
    </source>
</evidence>
<keyword evidence="2 5" id="KW-0812">Transmembrane</keyword>
<proteinExistence type="predicted"/>
<gene>
    <name evidence="7" type="ORF">KK078_17110</name>
</gene>
<name>A0AAP2GEE7_9BACT</name>
<evidence type="ECO:0000256" key="3">
    <source>
        <dbReference type="ARBA" id="ARBA00022989"/>
    </source>
</evidence>
<dbReference type="EMBL" id="JAHESC010000024">
    <property type="protein sequence ID" value="MBT1688294.1"/>
    <property type="molecule type" value="Genomic_DNA"/>
</dbReference>
<sequence length="155" mass="17036">MKAINLLDIIVFSFVILFIYAATNKLATYDLFVAQLGKSPLIMNYAPSIAWMIPTLELILAIALLIRKLLLAALFGCFTLMLTFTLYIGFIINFSPYVPCSCGGILNSLGWTEHMLFNIIFIVLAVLGIGLHAKQAALVAAEKFSIDQQNESASI</sequence>
<evidence type="ECO:0000313" key="8">
    <source>
        <dbReference type="Proteomes" id="UP001319180"/>
    </source>
</evidence>
<reference evidence="7 8" key="1">
    <citation type="submission" date="2021-05" db="EMBL/GenBank/DDBJ databases">
        <title>A Polyphasic approach of four new species of the genus Ohtaekwangia: Ohtaekwangia histidinii sp. nov., Ohtaekwangia cretensis sp. nov., Ohtaekwangia indiensis sp. nov., Ohtaekwangia reichenbachii sp. nov. from diverse environment.</title>
        <authorList>
            <person name="Octaviana S."/>
        </authorList>
    </citation>
    <scope>NUCLEOTIDE SEQUENCE [LARGE SCALE GENOMIC DNA]</scope>
    <source>
        <strain evidence="7 8">PWU37</strain>
    </source>
</reference>
<dbReference type="GO" id="GO:0016020">
    <property type="term" value="C:membrane"/>
    <property type="evidence" value="ECO:0007669"/>
    <property type="project" value="UniProtKB-SubCell"/>
</dbReference>
<comment type="caution">
    <text evidence="7">The sequence shown here is derived from an EMBL/GenBank/DDBJ whole genome shotgun (WGS) entry which is preliminary data.</text>
</comment>
<evidence type="ECO:0000256" key="4">
    <source>
        <dbReference type="ARBA" id="ARBA00023136"/>
    </source>
</evidence>
<evidence type="ECO:0000256" key="2">
    <source>
        <dbReference type="ARBA" id="ARBA00022692"/>
    </source>
</evidence>
<dbReference type="Proteomes" id="UP001319180">
    <property type="component" value="Unassembled WGS sequence"/>
</dbReference>
<keyword evidence="8" id="KW-1185">Reference proteome</keyword>
<comment type="subcellular location">
    <subcellularLocation>
        <location evidence="1">Membrane</location>
        <topology evidence="1">Multi-pass membrane protein</topology>
    </subcellularLocation>
</comment>
<feature type="domain" description="Methylamine utilisation protein MauE" evidence="6">
    <location>
        <begin position="6"/>
        <end position="129"/>
    </location>
</feature>
<dbReference type="GO" id="GO:0030416">
    <property type="term" value="P:methylamine metabolic process"/>
    <property type="evidence" value="ECO:0007669"/>
    <property type="project" value="InterPro"/>
</dbReference>
<dbReference type="AlphaFoldDB" id="A0AAP2GEE7"/>
<keyword evidence="3 5" id="KW-1133">Transmembrane helix</keyword>
<dbReference type="RefSeq" id="WP_254091521.1">
    <property type="nucleotide sequence ID" value="NZ_JAHESC010000024.1"/>
</dbReference>